<dbReference type="PANTHER" id="PTHR11845:SF13">
    <property type="entry name" value="5'-DEOXYNUCLEOTIDASE HDDC2"/>
    <property type="match status" value="1"/>
</dbReference>
<dbReference type="Pfam" id="PF13023">
    <property type="entry name" value="HD_3"/>
    <property type="match status" value="1"/>
</dbReference>
<name>A0A2J0KUM3_9BACT</name>
<dbReference type="PANTHER" id="PTHR11845">
    <property type="entry name" value="5'-DEOXYNUCLEOTIDASE HDDC2"/>
    <property type="match status" value="1"/>
</dbReference>
<evidence type="ECO:0000259" key="3">
    <source>
        <dbReference type="Pfam" id="PF13023"/>
    </source>
</evidence>
<dbReference type="AlphaFoldDB" id="A0A2J0KUM3"/>
<sequence length="198" mass="23223">MKRKISGTSIDKALDFICEAGMLKQVRRSGWSVLGIRDAESVADHSFRCVVIGYILAHMEKVSPHKVMLMTLFNDIQEARITDLHKMAQRYIDGEMTEDRAFYEQIKYLPKDIKKELIDVSKEYRNQRTKESIISRDADILECLIQAKEYYTHGHREATKFMKKAPGFLKTKSARELWRLAKAKDINNWWFKLSGFKR</sequence>
<keyword evidence="2 4" id="KW-0378">Hydrolase</keyword>
<dbReference type="Proteomes" id="UP000230052">
    <property type="component" value="Unassembled WGS sequence"/>
</dbReference>
<dbReference type="SUPFAM" id="SSF109604">
    <property type="entry name" value="HD-domain/PDEase-like"/>
    <property type="match status" value="1"/>
</dbReference>
<dbReference type="InterPro" id="IPR039356">
    <property type="entry name" value="YfbR/HDDC2"/>
</dbReference>
<dbReference type="InterPro" id="IPR006674">
    <property type="entry name" value="HD_domain"/>
</dbReference>
<dbReference type="EMBL" id="PEWV01000053">
    <property type="protein sequence ID" value="PIU41479.1"/>
    <property type="molecule type" value="Genomic_DNA"/>
</dbReference>
<evidence type="ECO:0000256" key="1">
    <source>
        <dbReference type="ARBA" id="ARBA00022723"/>
    </source>
</evidence>
<evidence type="ECO:0000256" key="2">
    <source>
        <dbReference type="ARBA" id="ARBA00022801"/>
    </source>
</evidence>
<feature type="domain" description="HD" evidence="3">
    <location>
        <begin position="21"/>
        <end position="164"/>
    </location>
</feature>
<dbReference type="Gene3D" id="1.10.3210.10">
    <property type="entry name" value="Hypothetical protein af1432"/>
    <property type="match status" value="1"/>
</dbReference>
<reference evidence="4 5" key="1">
    <citation type="submission" date="2017-09" db="EMBL/GenBank/DDBJ databases">
        <title>Depth-based differentiation of microbial function through sediment-hosted aquifers and enrichment of novel symbionts in the deep terrestrial subsurface.</title>
        <authorList>
            <person name="Probst A.J."/>
            <person name="Ladd B."/>
            <person name="Jarett J.K."/>
            <person name="Geller-Mcgrath D.E."/>
            <person name="Sieber C.M."/>
            <person name="Emerson J.B."/>
            <person name="Anantharaman K."/>
            <person name="Thomas B.C."/>
            <person name="Malmstrom R."/>
            <person name="Stieglmeier M."/>
            <person name="Klingl A."/>
            <person name="Woyke T."/>
            <person name="Ryan C.M."/>
            <person name="Banfield J.F."/>
        </authorList>
    </citation>
    <scope>NUCLEOTIDE SEQUENCE [LARGE SCALE GENOMIC DNA]</scope>
    <source>
        <strain evidence="4">CG07_land_8_20_14_0_80_42_15</strain>
    </source>
</reference>
<evidence type="ECO:0000313" key="5">
    <source>
        <dbReference type="Proteomes" id="UP000230052"/>
    </source>
</evidence>
<dbReference type="GO" id="GO:0002953">
    <property type="term" value="F:5'-deoxynucleotidase activity"/>
    <property type="evidence" value="ECO:0007669"/>
    <property type="project" value="InterPro"/>
</dbReference>
<dbReference type="GO" id="GO:0005737">
    <property type="term" value="C:cytoplasm"/>
    <property type="evidence" value="ECO:0007669"/>
    <property type="project" value="TreeGrafter"/>
</dbReference>
<gene>
    <name evidence="4" type="ORF">COS99_05075</name>
</gene>
<dbReference type="GO" id="GO:0046872">
    <property type="term" value="F:metal ion binding"/>
    <property type="evidence" value="ECO:0007669"/>
    <property type="project" value="UniProtKB-KW"/>
</dbReference>
<accession>A0A2J0KUM3</accession>
<organism evidence="4 5">
    <name type="scientific">Candidatus Aquitaenariimonas noxiae</name>
    <dbReference type="NCBI Taxonomy" id="1974741"/>
    <lineage>
        <taxon>Bacteria</taxon>
        <taxon>Pseudomonadati</taxon>
        <taxon>Candidatus Omnitrophota</taxon>
        <taxon>Candidatus Aquitaenariimonas</taxon>
    </lineage>
</organism>
<keyword evidence="1" id="KW-0479">Metal-binding</keyword>
<proteinExistence type="predicted"/>
<comment type="caution">
    <text evidence="4">The sequence shown here is derived from an EMBL/GenBank/DDBJ whole genome shotgun (WGS) entry which is preliminary data.</text>
</comment>
<protein>
    <submittedName>
        <fullName evidence="4">HAD family hydrolase</fullName>
    </submittedName>
</protein>
<evidence type="ECO:0000313" key="4">
    <source>
        <dbReference type="EMBL" id="PIU41479.1"/>
    </source>
</evidence>